<keyword evidence="8" id="KW-0238">DNA-binding</keyword>
<dbReference type="PROSITE" id="PS50157">
    <property type="entry name" value="ZINC_FINGER_C2H2_2"/>
    <property type="match status" value="2"/>
</dbReference>
<name>A0A9W9G188_9EURO</name>
<dbReference type="GO" id="GO:0000981">
    <property type="term" value="F:DNA-binding transcription factor activity, RNA polymerase II-specific"/>
    <property type="evidence" value="ECO:0007669"/>
    <property type="project" value="TreeGrafter"/>
</dbReference>
<comment type="similarity">
    <text evidence="2">Belongs to the krueppel C2H2-type zinc-finger protein family.</text>
</comment>
<dbReference type="SMART" id="SM00355">
    <property type="entry name" value="ZnF_C2H2"/>
    <property type="match status" value="2"/>
</dbReference>
<evidence type="ECO:0000256" key="8">
    <source>
        <dbReference type="ARBA" id="ARBA00023125"/>
    </source>
</evidence>
<dbReference type="InterPro" id="IPR036236">
    <property type="entry name" value="Znf_C2H2_sf"/>
</dbReference>
<dbReference type="AlphaFoldDB" id="A0A9W9G188"/>
<reference evidence="14" key="1">
    <citation type="submission" date="2022-11" db="EMBL/GenBank/DDBJ databases">
        <authorList>
            <person name="Petersen C."/>
        </authorList>
    </citation>
    <scope>NUCLEOTIDE SEQUENCE</scope>
    <source>
        <strain evidence="14">IBT 30761</strain>
    </source>
</reference>
<feature type="domain" description="C2H2-type" evidence="13">
    <location>
        <begin position="353"/>
        <end position="371"/>
    </location>
</feature>
<dbReference type="Gene3D" id="3.30.160.60">
    <property type="entry name" value="Classic Zinc Finger"/>
    <property type="match status" value="2"/>
</dbReference>
<organism evidence="14 15">
    <name type="scientific">Penicillium argentinense</name>
    <dbReference type="NCBI Taxonomy" id="1131581"/>
    <lineage>
        <taxon>Eukaryota</taxon>
        <taxon>Fungi</taxon>
        <taxon>Dikarya</taxon>
        <taxon>Ascomycota</taxon>
        <taxon>Pezizomycotina</taxon>
        <taxon>Eurotiomycetes</taxon>
        <taxon>Eurotiomycetidae</taxon>
        <taxon>Eurotiales</taxon>
        <taxon>Aspergillaceae</taxon>
        <taxon>Penicillium</taxon>
    </lineage>
</organism>
<evidence type="ECO:0000313" key="14">
    <source>
        <dbReference type="EMBL" id="KAJ5110245.1"/>
    </source>
</evidence>
<evidence type="ECO:0000256" key="2">
    <source>
        <dbReference type="ARBA" id="ARBA00006991"/>
    </source>
</evidence>
<gene>
    <name evidence="14" type="ORF">N7532_002890</name>
</gene>
<sequence length="409" mass="42317">MGSALELSQSLNSRRPAAPSLPSFELPPPPFGLAGAHSGPKWPQNPGGPLPTSQPPASVSVGNLLTPPATNQSGETATSHPLAPSSGVSADLPPAYWPGTSTYGSGGGATAQWASGVTPGYTRSSFSPSGMVGRPAAVTAPSSTDGLSQPFEAPSLTFPQALPAPPATIPSTAPQMALYHSGHGNSPAPLPSNDPYTPKGHLYGTSPHMPSPHQAGFSPMYGGPHAMSPAGLGIHPQARMPAQSPGGQPPLAFPRQPWPSYSLPAMNGPVMTNVHSPNSPMSMMGGMQSGLLPGFNSGHVASTQHLYSAHPPPHGMPAPAADRPFKCDQCPQSFNRNHDLKRHKRIHLAVKPFPCNHCDKSFSRKDALKRHILVKGCGKDGDSDSTNQTGDVKGEGRSEDGSPVLNGRV</sequence>
<accession>A0A9W9G188</accession>
<dbReference type="InterPro" id="IPR013087">
    <property type="entry name" value="Znf_C2H2_type"/>
</dbReference>
<feature type="region of interest" description="Disordered" evidence="12">
    <location>
        <begin position="1"/>
        <end position="93"/>
    </location>
</feature>
<evidence type="ECO:0000256" key="5">
    <source>
        <dbReference type="ARBA" id="ARBA00022771"/>
    </source>
</evidence>
<keyword evidence="15" id="KW-1185">Reference proteome</keyword>
<evidence type="ECO:0000313" key="15">
    <source>
        <dbReference type="Proteomes" id="UP001149074"/>
    </source>
</evidence>
<dbReference type="GeneID" id="81354363"/>
<comment type="caution">
    <text evidence="14">The sequence shown here is derived from an EMBL/GenBank/DDBJ whole genome shotgun (WGS) entry which is preliminary data.</text>
</comment>
<evidence type="ECO:0000256" key="12">
    <source>
        <dbReference type="SAM" id="MobiDB-lite"/>
    </source>
</evidence>
<feature type="region of interest" description="Disordered" evidence="12">
    <location>
        <begin position="376"/>
        <end position="409"/>
    </location>
</feature>
<evidence type="ECO:0000256" key="1">
    <source>
        <dbReference type="ARBA" id="ARBA00004123"/>
    </source>
</evidence>
<keyword evidence="6" id="KW-0862">Zinc</keyword>
<evidence type="ECO:0000256" key="6">
    <source>
        <dbReference type="ARBA" id="ARBA00022833"/>
    </source>
</evidence>
<dbReference type="GO" id="GO:0008270">
    <property type="term" value="F:zinc ion binding"/>
    <property type="evidence" value="ECO:0007669"/>
    <property type="project" value="UniProtKB-KW"/>
</dbReference>
<evidence type="ECO:0000259" key="13">
    <source>
        <dbReference type="PROSITE" id="PS50157"/>
    </source>
</evidence>
<proteinExistence type="inferred from homology"/>
<evidence type="ECO:0000256" key="4">
    <source>
        <dbReference type="ARBA" id="ARBA00022737"/>
    </source>
</evidence>
<feature type="region of interest" description="Disordered" evidence="12">
    <location>
        <begin position="123"/>
        <end position="146"/>
    </location>
</feature>
<keyword evidence="10" id="KW-0539">Nucleus</keyword>
<dbReference type="GO" id="GO:0005634">
    <property type="term" value="C:nucleus"/>
    <property type="evidence" value="ECO:0007669"/>
    <property type="project" value="UniProtKB-SubCell"/>
</dbReference>
<keyword evidence="3" id="KW-0479">Metal-binding</keyword>
<dbReference type="FunFam" id="3.30.160.60:FF:001156">
    <property type="entry name" value="Zinc finger protein 407"/>
    <property type="match status" value="2"/>
</dbReference>
<dbReference type="PROSITE" id="PS00028">
    <property type="entry name" value="ZINC_FINGER_C2H2_1"/>
    <property type="match status" value="1"/>
</dbReference>
<feature type="domain" description="C2H2-type" evidence="13">
    <location>
        <begin position="325"/>
        <end position="352"/>
    </location>
</feature>
<evidence type="ECO:0000256" key="3">
    <source>
        <dbReference type="ARBA" id="ARBA00022723"/>
    </source>
</evidence>
<dbReference type="SUPFAM" id="SSF57667">
    <property type="entry name" value="beta-beta-alpha zinc fingers"/>
    <property type="match status" value="1"/>
</dbReference>
<feature type="compositionally biased region" description="Polar residues" evidence="12">
    <location>
        <begin position="1"/>
        <end position="13"/>
    </location>
</feature>
<evidence type="ECO:0000256" key="10">
    <source>
        <dbReference type="ARBA" id="ARBA00023242"/>
    </source>
</evidence>
<dbReference type="RefSeq" id="XP_056478356.1">
    <property type="nucleotide sequence ID" value="XM_056615384.1"/>
</dbReference>
<evidence type="ECO:0000256" key="11">
    <source>
        <dbReference type="PROSITE-ProRule" id="PRU00042"/>
    </source>
</evidence>
<evidence type="ECO:0000256" key="9">
    <source>
        <dbReference type="ARBA" id="ARBA00023163"/>
    </source>
</evidence>
<feature type="compositionally biased region" description="Polar residues" evidence="12">
    <location>
        <begin position="55"/>
        <end position="79"/>
    </location>
</feature>
<keyword evidence="4" id="KW-0677">Repeat</keyword>
<feature type="region of interest" description="Disordered" evidence="12">
    <location>
        <begin position="176"/>
        <end position="247"/>
    </location>
</feature>
<protein>
    <recommendedName>
        <fullName evidence="13">C2H2-type domain-containing protein</fullName>
    </recommendedName>
</protein>
<dbReference type="OrthoDB" id="8922241at2759"/>
<dbReference type="Pfam" id="PF00096">
    <property type="entry name" value="zf-C2H2"/>
    <property type="match status" value="2"/>
</dbReference>
<evidence type="ECO:0000256" key="7">
    <source>
        <dbReference type="ARBA" id="ARBA00023015"/>
    </source>
</evidence>
<dbReference type="Proteomes" id="UP001149074">
    <property type="component" value="Unassembled WGS sequence"/>
</dbReference>
<dbReference type="EMBL" id="JAPQKI010000003">
    <property type="protein sequence ID" value="KAJ5110245.1"/>
    <property type="molecule type" value="Genomic_DNA"/>
</dbReference>
<dbReference type="PANTHER" id="PTHR23235:SF120">
    <property type="entry name" value="KRUPPEL-LIKE FACTOR 15"/>
    <property type="match status" value="1"/>
</dbReference>
<dbReference type="GO" id="GO:0000978">
    <property type="term" value="F:RNA polymerase II cis-regulatory region sequence-specific DNA binding"/>
    <property type="evidence" value="ECO:0007669"/>
    <property type="project" value="TreeGrafter"/>
</dbReference>
<keyword evidence="5 11" id="KW-0863">Zinc-finger</keyword>
<reference evidence="14" key="2">
    <citation type="journal article" date="2023" name="IMA Fungus">
        <title>Comparative genomic study of the Penicillium genus elucidates a diverse pangenome and 15 lateral gene transfer events.</title>
        <authorList>
            <person name="Petersen C."/>
            <person name="Sorensen T."/>
            <person name="Nielsen M.R."/>
            <person name="Sondergaard T.E."/>
            <person name="Sorensen J.L."/>
            <person name="Fitzpatrick D.A."/>
            <person name="Frisvad J.C."/>
            <person name="Nielsen K.L."/>
        </authorList>
    </citation>
    <scope>NUCLEOTIDE SEQUENCE</scope>
    <source>
        <strain evidence="14">IBT 30761</strain>
    </source>
</reference>
<keyword evidence="7" id="KW-0805">Transcription regulation</keyword>
<keyword evidence="9" id="KW-0804">Transcription</keyword>
<comment type="subcellular location">
    <subcellularLocation>
        <location evidence="1">Nucleus</location>
    </subcellularLocation>
</comment>
<dbReference type="PANTHER" id="PTHR23235">
    <property type="entry name" value="KRUEPPEL-LIKE TRANSCRIPTION FACTOR"/>
    <property type="match status" value="1"/>
</dbReference>